<keyword evidence="6" id="KW-0464">Manganese</keyword>
<dbReference type="InterPro" id="IPR039121">
    <property type="entry name" value="NUDT19"/>
</dbReference>
<dbReference type="PANTHER" id="PTHR12318">
    <property type="entry name" value="TESTOSTERONE-REGULATED PROTEIN RP2"/>
    <property type="match status" value="1"/>
</dbReference>
<evidence type="ECO:0000256" key="1">
    <source>
        <dbReference type="ARBA" id="ARBA00001936"/>
    </source>
</evidence>
<evidence type="ECO:0000313" key="9">
    <source>
        <dbReference type="Proteomes" id="UP001149165"/>
    </source>
</evidence>
<comment type="cofactor">
    <cofactor evidence="1">
        <name>Mn(2+)</name>
        <dbReference type="ChEBI" id="CHEBI:29035"/>
    </cofactor>
</comment>
<reference evidence="8" key="1">
    <citation type="submission" date="2022-11" db="EMBL/GenBank/DDBJ databases">
        <authorList>
            <person name="Petersen C."/>
        </authorList>
    </citation>
    <scope>NUCLEOTIDE SEQUENCE</scope>
    <source>
        <strain evidence="8">IBT 30069</strain>
    </source>
</reference>
<evidence type="ECO:0000256" key="5">
    <source>
        <dbReference type="ARBA" id="ARBA00022842"/>
    </source>
</evidence>
<dbReference type="GO" id="GO:0016818">
    <property type="term" value="F:hydrolase activity, acting on acid anhydrides, in phosphorus-containing anhydrides"/>
    <property type="evidence" value="ECO:0007669"/>
    <property type="project" value="InterPro"/>
</dbReference>
<keyword evidence="5" id="KW-0460">Magnesium</keyword>
<gene>
    <name evidence="8" type="ORF">N7456_009993</name>
</gene>
<organism evidence="8 9">
    <name type="scientific">Penicillium angulare</name>
    <dbReference type="NCBI Taxonomy" id="116970"/>
    <lineage>
        <taxon>Eukaryota</taxon>
        <taxon>Fungi</taxon>
        <taxon>Dikarya</taxon>
        <taxon>Ascomycota</taxon>
        <taxon>Pezizomycotina</taxon>
        <taxon>Eurotiomycetes</taxon>
        <taxon>Eurotiomycetidae</taxon>
        <taxon>Eurotiales</taxon>
        <taxon>Aspergillaceae</taxon>
        <taxon>Penicillium</taxon>
    </lineage>
</organism>
<dbReference type="Proteomes" id="UP001149165">
    <property type="component" value="Unassembled WGS sequence"/>
</dbReference>
<dbReference type="AlphaFoldDB" id="A0A9W9F5Z3"/>
<dbReference type="PANTHER" id="PTHR12318:SF0">
    <property type="entry name" value="ACYL-COENZYME A DIPHOSPHATASE NUDT19"/>
    <property type="match status" value="1"/>
</dbReference>
<evidence type="ECO:0000256" key="6">
    <source>
        <dbReference type="ARBA" id="ARBA00023211"/>
    </source>
</evidence>
<evidence type="ECO:0000256" key="7">
    <source>
        <dbReference type="SAM" id="MobiDB-lite"/>
    </source>
</evidence>
<dbReference type="OrthoDB" id="1695362at2759"/>
<dbReference type="GO" id="GO:0046872">
    <property type="term" value="F:metal ion binding"/>
    <property type="evidence" value="ECO:0007669"/>
    <property type="project" value="UniProtKB-KW"/>
</dbReference>
<dbReference type="GO" id="GO:0005739">
    <property type="term" value="C:mitochondrion"/>
    <property type="evidence" value="ECO:0007669"/>
    <property type="project" value="TreeGrafter"/>
</dbReference>
<protein>
    <submittedName>
        <fullName evidence="8">Uncharacterized protein</fullName>
    </submittedName>
</protein>
<keyword evidence="9" id="KW-1185">Reference proteome</keyword>
<proteinExistence type="predicted"/>
<evidence type="ECO:0000256" key="2">
    <source>
        <dbReference type="ARBA" id="ARBA00001946"/>
    </source>
</evidence>
<sequence length="167" mass="18751">MDKELLEELPTEGEREEIQVPSSDGGIEVTEAQFLPASEWLRRAQSGEIILFPPQFLLLDVVSGFLDEEPRSDASLEVLEKRRAALLDFIHSGSPPWTDKVIAPKLLKMTEDGRSVLALDDSGPELKGSGRRGEPDRVVVLKFKKEGAREVRVAWKKDIMQEDRSNL</sequence>
<name>A0A9W9F5Z3_9EURO</name>
<keyword evidence="3" id="KW-0479">Metal-binding</keyword>
<feature type="region of interest" description="Disordered" evidence="7">
    <location>
        <begin position="1"/>
        <end position="26"/>
    </location>
</feature>
<dbReference type="Gene3D" id="3.90.79.10">
    <property type="entry name" value="Nucleoside Triphosphate Pyrophosphohydrolase"/>
    <property type="match status" value="1"/>
</dbReference>
<evidence type="ECO:0000313" key="8">
    <source>
        <dbReference type="EMBL" id="KAJ5094132.1"/>
    </source>
</evidence>
<keyword evidence="4" id="KW-0378">Hydrolase</keyword>
<accession>A0A9W9F5Z3</accession>
<reference evidence="8" key="2">
    <citation type="journal article" date="2023" name="IMA Fungus">
        <title>Comparative genomic study of the Penicillium genus elucidates a diverse pangenome and 15 lateral gene transfer events.</title>
        <authorList>
            <person name="Petersen C."/>
            <person name="Sorensen T."/>
            <person name="Nielsen M.R."/>
            <person name="Sondergaard T.E."/>
            <person name="Sorensen J.L."/>
            <person name="Fitzpatrick D.A."/>
            <person name="Frisvad J.C."/>
            <person name="Nielsen K.L."/>
        </authorList>
    </citation>
    <scope>NUCLEOTIDE SEQUENCE</scope>
    <source>
        <strain evidence="8">IBT 30069</strain>
    </source>
</reference>
<feature type="compositionally biased region" description="Basic and acidic residues" evidence="7">
    <location>
        <begin position="1"/>
        <end position="18"/>
    </location>
</feature>
<comment type="cofactor">
    <cofactor evidence="2">
        <name>Mg(2+)</name>
        <dbReference type="ChEBI" id="CHEBI:18420"/>
    </cofactor>
</comment>
<evidence type="ECO:0000256" key="3">
    <source>
        <dbReference type="ARBA" id="ARBA00022723"/>
    </source>
</evidence>
<dbReference type="EMBL" id="JAPQKH010000006">
    <property type="protein sequence ID" value="KAJ5094132.1"/>
    <property type="molecule type" value="Genomic_DNA"/>
</dbReference>
<evidence type="ECO:0000256" key="4">
    <source>
        <dbReference type="ARBA" id="ARBA00022801"/>
    </source>
</evidence>
<comment type="caution">
    <text evidence="8">The sequence shown here is derived from an EMBL/GenBank/DDBJ whole genome shotgun (WGS) entry which is preliminary data.</text>
</comment>